<dbReference type="InterPro" id="IPR036322">
    <property type="entry name" value="WD40_repeat_dom_sf"/>
</dbReference>
<dbReference type="InterPro" id="IPR015943">
    <property type="entry name" value="WD40/YVTN_repeat-like_dom_sf"/>
</dbReference>
<organism evidence="1 2">
    <name type="scientific">Caerostris extrusa</name>
    <name type="common">Bark spider</name>
    <name type="synonym">Caerostris bankana</name>
    <dbReference type="NCBI Taxonomy" id="172846"/>
    <lineage>
        <taxon>Eukaryota</taxon>
        <taxon>Metazoa</taxon>
        <taxon>Ecdysozoa</taxon>
        <taxon>Arthropoda</taxon>
        <taxon>Chelicerata</taxon>
        <taxon>Arachnida</taxon>
        <taxon>Araneae</taxon>
        <taxon>Araneomorphae</taxon>
        <taxon>Entelegynae</taxon>
        <taxon>Araneoidea</taxon>
        <taxon>Araneidae</taxon>
        <taxon>Caerostris</taxon>
    </lineage>
</organism>
<evidence type="ECO:0000313" key="2">
    <source>
        <dbReference type="Proteomes" id="UP001054945"/>
    </source>
</evidence>
<dbReference type="InterPro" id="IPR001680">
    <property type="entry name" value="WD40_rpt"/>
</dbReference>
<name>A0AAV4UL35_CAEEX</name>
<dbReference type="SUPFAM" id="SSF50978">
    <property type="entry name" value="WD40 repeat-like"/>
    <property type="match status" value="1"/>
</dbReference>
<dbReference type="Gene3D" id="2.130.10.10">
    <property type="entry name" value="YVTN repeat-like/Quinoprotein amine dehydrogenase"/>
    <property type="match status" value="1"/>
</dbReference>
<dbReference type="Proteomes" id="UP001054945">
    <property type="component" value="Unassembled WGS sequence"/>
</dbReference>
<dbReference type="EMBL" id="BPLR01013083">
    <property type="protein sequence ID" value="GIY58627.1"/>
    <property type="molecule type" value="Genomic_DNA"/>
</dbReference>
<dbReference type="SMART" id="SM00320">
    <property type="entry name" value="WD40"/>
    <property type="match status" value="1"/>
</dbReference>
<dbReference type="InterPro" id="IPR037379">
    <property type="entry name" value="WDR74/Nsa1"/>
</dbReference>
<reference evidence="1 2" key="1">
    <citation type="submission" date="2021-06" db="EMBL/GenBank/DDBJ databases">
        <title>Caerostris extrusa draft genome.</title>
        <authorList>
            <person name="Kono N."/>
            <person name="Arakawa K."/>
        </authorList>
    </citation>
    <scope>NUCLEOTIDE SEQUENCE [LARGE SCALE GENOMIC DNA]</scope>
</reference>
<gene>
    <name evidence="1" type="primary">WDR74</name>
    <name evidence="1" type="ORF">CEXT_444731</name>
</gene>
<keyword evidence="2" id="KW-1185">Reference proteome</keyword>
<protein>
    <submittedName>
        <fullName evidence="1">WD repeat-containing protein 74</fullName>
    </submittedName>
</protein>
<evidence type="ECO:0000313" key="1">
    <source>
        <dbReference type="EMBL" id="GIY58627.1"/>
    </source>
</evidence>
<dbReference type="AlphaFoldDB" id="A0AAV4UL35"/>
<dbReference type="GO" id="GO:0030687">
    <property type="term" value="C:preribosome, large subunit precursor"/>
    <property type="evidence" value="ECO:0007669"/>
    <property type="project" value="TreeGrafter"/>
</dbReference>
<proteinExistence type="predicted"/>
<dbReference type="PANTHER" id="PTHR16038:SF4">
    <property type="entry name" value="WD REPEAT-CONTAINING PROTEIN 74"/>
    <property type="match status" value="1"/>
</dbReference>
<sequence>MEFERYPLMSISMAHNENQVVVGSGRGRMALIDLRKKLLVHVFKGFAGSIRCIQCHPTLPLVASCGLDRFLRIHDLNEHKLLKKIYLKTRLNYLLFRNDISNTTDATQPTIAEKVPEVIDEEEEGIWNAMPIVKEGIKQKRLAIAEETKGAKKKEERVNYNYY</sequence>
<dbReference type="PANTHER" id="PTHR16038">
    <property type="entry name" value="NOP SEVEN ASSOCIATED PROTEIN 1"/>
    <property type="match status" value="1"/>
</dbReference>
<accession>A0AAV4UL35</accession>
<dbReference type="GO" id="GO:0042273">
    <property type="term" value="P:ribosomal large subunit biogenesis"/>
    <property type="evidence" value="ECO:0007669"/>
    <property type="project" value="InterPro"/>
</dbReference>
<comment type="caution">
    <text evidence="1">The sequence shown here is derived from an EMBL/GenBank/DDBJ whole genome shotgun (WGS) entry which is preliminary data.</text>
</comment>
<dbReference type="GO" id="GO:0005730">
    <property type="term" value="C:nucleolus"/>
    <property type="evidence" value="ECO:0007669"/>
    <property type="project" value="InterPro"/>
</dbReference>